<name>A0ABR8NTP3_9GAMM</name>
<comment type="caution">
    <text evidence="2">The sequence shown here is derived from an EMBL/GenBank/DDBJ whole genome shotgun (WGS) entry which is preliminary data.</text>
</comment>
<feature type="region of interest" description="Disordered" evidence="1">
    <location>
        <begin position="50"/>
        <end position="76"/>
    </location>
</feature>
<keyword evidence="3" id="KW-1185">Reference proteome</keyword>
<reference evidence="2 3" key="1">
    <citation type="submission" date="2020-09" db="EMBL/GenBank/DDBJ databases">
        <title>Marinomonas sp. nov., isolated from the cysticercosis algae of Qingdao, China.</title>
        <authorList>
            <person name="Sun X."/>
        </authorList>
    </citation>
    <scope>NUCLEOTIDE SEQUENCE [LARGE SCALE GENOMIC DNA]</scope>
    <source>
        <strain evidence="2 3">SM2066</strain>
    </source>
</reference>
<organism evidence="2 3">
    <name type="scientific">Marinomonas colpomeniae</name>
    <dbReference type="NCBI Taxonomy" id="2774408"/>
    <lineage>
        <taxon>Bacteria</taxon>
        <taxon>Pseudomonadati</taxon>
        <taxon>Pseudomonadota</taxon>
        <taxon>Gammaproteobacteria</taxon>
        <taxon>Oceanospirillales</taxon>
        <taxon>Oceanospirillaceae</taxon>
        <taxon>Marinomonas</taxon>
    </lineage>
</organism>
<evidence type="ECO:0000313" key="3">
    <source>
        <dbReference type="Proteomes" id="UP000604161"/>
    </source>
</evidence>
<feature type="region of interest" description="Disordered" evidence="1">
    <location>
        <begin position="1"/>
        <end position="24"/>
    </location>
</feature>
<proteinExistence type="predicted"/>
<feature type="compositionally biased region" description="Polar residues" evidence="1">
    <location>
        <begin position="1"/>
        <end position="18"/>
    </location>
</feature>
<dbReference type="RefSeq" id="WP_191592834.1">
    <property type="nucleotide sequence ID" value="NZ_JACYFC010000001.1"/>
</dbReference>
<protein>
    <submittedName>
        <fullName evidence="2">Uncharacterized protein</fullName>
    </submittedName>
</protein>
<sequence>MSITSISNNTPYQPTVSIKTDIDSRPNFEKHADSVQLSDYAKNLLVEQKVQSQPNKEAKEDDTGKESVQISSSVGRVSRVTGLQREDVAALYRSIENLT</sequence>
<evidence type="ECO:0000256" key="1">
    <source>
        <dbReference type="SAM" id="MobiDB-lite"/>
    </source>
</evidence>
<dbReference type="Proteomes" id="UP000604161">
    <property type="component" value="Unassembled WGS sequence"/>
</dbReference>
<dbReference type="EMBL" id="JACYFC010000001">
    <property type="protein sequence ID" value="MBD5769430.1"/>
    <property type="molecule type" value="Genomic_DNA"/>
</dbReference>
<feature type="compositionally biased region" description="Basic and acidic residues" evidence="1">
    <location>
        <begin position="56"/>
        <end position="65"/>
    </location>
</feature>
<feature type="compositionally biased region" description="Low complexity" evidence="1">
    <location>
        <begin position="67"/>
        <end position="76"/>
    </location>
</feature>
<gene>
    <name evidence="2" type="ORF">IF202_00055</name>
</gene>
<accession>A0ABR8NTP3</accession>
<evidence type="ECO:0000313" key="2">
    <source>
        <dbReference type="EMBL" id="MBD5769430.1"/>
    </source>
</evidence>